<dbReference type="EMBL" id="VOLQ01000033">
    <property type="protein sequence ID" value="TWX64232.1"/>
    <property type="molecule type" value="Genomic_DNA"/>
</dbReference>
<dbReference type="OrthoDB" id="236686at2"/>
<feature type="domain" description="Inner membrane protein YejM N-terminal" evidence="2">
    <location>
        <begin position="7"/>
        <end position="252"/>
    </location>
</feature>
<sequence length="565" mass="64659">MVAFDSKTYSKRLLHLISWSHWFTFFNIIAAIGLSSFYIFSEGGPETFLGQFYLITTWFSHMGFLTFMTFVLILFPITLIFPHTRFIRATASVVFTLQLLILLLDAYIYNSLGYHLNASSSAQIVDLISTQIQHNSRIFWFVSILLTLVILAFELILSNYAWKHLRDLQKVVLAKFVVIGLVCSFFFSHLLHIWADANLEYDILRQDTVLPLSYPSTAKTLLTKYGMFDREAYIERTTSPLAFTNAIPQYPLLSEACVSQTPTQKSVFMVVNDVTLTDKQIKQFKQRNSQNQLTLEHHIDNALPKNAWFNLFYSLPSIYQEGLEKQNAIPLLFQLIERNKLASSYTMIHGNEKIKNALTPDSQGFEHLFNQQTILDNISTLVFADKLNSLPAGLHLFYFADSNTYQFELFMDALLLAQKTKQTKDIIWITSVGNKTKATSLAIKPSLLILPESESKTVSHLTSHMDVQPTLMHQWLNCDIDEKTYSNGKDVLKLTKDRIIANTMDDGMMVFSKDKSVFIDQNGNFQSYSRQLAAPIMVNSDFPLMIDGVNFIKQFSKQAEILSNK</sequence>
<name>A0A5C6Q5Z5_9GAMM</name>
<gene>
    <name evidence="3" type="ORF">ESZ26_13880</name>
    <name evidence="4" type="ORF">ESZ27_14730</name>
</gene>
<feature type="transmembrane region" description="Helical" evidence="1">
    <location>
        <begin position="172"/>
        <end position="195"/>
    </location>
</feature>
<keyword evidence="5" id="KW-1185">Reference proteome</keyword>
<evidence type="ECO:0000313" key="5">
    <source>
        <dbReference type="Proteomes" id="UP000321525"/>
    </source>
</evidence>
<feature type="transmembrane region" description="Helical" evidence="1">
    <location>
        <begin position="21"/>
        <end position="40"/>
    </location>
</feature>
<proteinExistence type="predicted"/>
<feature type="transmembrane region" description="Helical" evidence="1">
    <location>
        <begin position="89"/>
        <end position="109"/>
    </location>
</feature>
<dbReference type="AlphaFoldDB" id="A0A5C6Q5Z5"/>
<feature type="transmembrane region" description="Helical" evidence="1">
    <location>
        <begin position="138"/>
        <end position="160"/>
    </location>
</feature>
<accession>A0A5C6Q5Z5</accession>
<keyword evidence="1" id="KW-0472">Membrane</keyword>
<evidence type="ECO:0000313" key="4">
    <source>
        <dbReference type="EMBL" id="TWX64232.1"/>
    </source>
</evidence>
<dbReference type="InterPro" id="IPR024588">
    <property type="entry name" value="YejM_N"/>
</dbReference>
<reference evidence="4 6" key="1">
    <citation type="submission" date="2019-07" db="EMBL/GenBank/DDBJ databases">
        <title>Genomes of sea-ice associated Colwellia species.</title>
        <authorList>
            <person name="Bowman J.P."/>
        </authorList>
    </citation>
    <scope>NUCLEOTIDE SEQUENCE [LARGE SCALE GENOMIC DNA]</scope>
    <source>
        <strain evidence="3 5">ACAM 607</strain>
        <strain evidence="4 6">IC036</strain>
    </source>
</reference>
<comment type="caution">
    <text evidence="4">The sequence shown here is derived from an EMBL/GenBank/DDBJ whole genome shotgun (WGS) entry which is preliminary data.</text>
</comment>
<dbReference type="Pfam" id="PF11893">
    <property type="entry name" value="DUF3413"/>
    <property type="match status" value="1"/>
</dbReference>
<dbReference type="EMBL" id="VOLR01000020">
    <property type="protein sequence ID" value="TWX57045.1"/>
    <property type="molecule type" value="Genomic_DNA"/>
</dbReference>
<evidence type="ECO:0000313" key="3">
    <source>
        <dbReference type="EMBL" id="TWX57045.1"/>
    </source>
</evidence>
<evidence type="ECO:0000256" key="1">
    <source>
        <dbReference type="SAM" id="Phobius"/>
    </source>
</evidence>
<dbReference type="Proteomes" id="UP000321525">
    <property type="component" value="Unassembled WGS sequence"/>
</dbReference>
<evidence type="ECO:0000313" key="6">
    <source>
        <dbReference type="Proteomes" id="UP000321917"/>
    </source>
</evidence>
<evidence type="ECO:0000259" key="2">
    <source>
        <dbReference type="Pfam" id="PF11893"/>
    </source>
</evidence>
<organism evidence="4 6">
    <name type="scientific">Colwellia hornerae</name>
    <dbReference type="NCBI Taxonomy" id="89402"/>
    <lineage>
        <taxon>Bacteria</taxon>
        <taxon>Pseudomonadati</taxon>
        <taxon>Pseudomonadota</taxon>
        <taxon>Gammaproteobacteria</taxon>
        <taxon>Alteromonadales</taxon>
        <taxon>Colwelliaceae</taxon>
        <taxon>Colwellia</taxon>
    </lineage>
</organism>
<protein>
    <submittedName>
        <fullName evidence="4">DUF3413 domain-containing protein</fullName>
    </submittedName>
</protein>
<keyword evidence="1" id="KW-0812">Transmembrane</keyword>
<dbReference type="InterPro" id="IPR012159">
    <property type="entry name" value="YejM-like"/>
</dbReference>
<dbReference type="Proteomes" id="UP000321917">
    <property type="component" value="Unassembled WGS sequence"/>
</dbReference>
<feature type="transmembrane region" description="Helical" evidence="1">
    <location>
        <begin position="52"/>
        <end position="77"/>
    </location>
</feature>
<keyword evidence="1" id="KW-1133">Transmembrane helix</keyword>
<dbReference type="RefSeq" id="WP_146800071.1">
    <property type="nucleotide sequence ID" value="NZ_VOLP01000019.1"/>
</dbReference>
<dbReference type="PIRSF" id="PIRSF004950">
    <property type="entry name" value="Mmb_sulf_HI0842"/>
    <property type="match status" value="1"/>
</dbReference>